<keyword evidence="7" id="KW-0675">Receptor</keyword>
<evidence type="ECO:0000256" key="5">
    <source>
        <dbReference type="ARBA" id="ARBA00022989"/>
    </source>
</evidence>
<keyword evidence="5 9" id="KW-1133">Transmembrane helix</keyword>
<name>A0A9N9S6S2_9DIPT</name>
<keyword evidence="4" id="KW-0552">Olfaction</keyword>
<proteinExistence type="predicted"/>
<reference evidence="10" key="2">
    <citation type="submission" date="2022-10" db="EMBL/GenBank/DDBJ databases">
        <authorList>
            <consortium name="ENA_rothamsted_submissions"/>
            <consortium name="culmorum"/>
            <person name="King R."/>
        </authorList>
    </citation>
    <scope>NUCLEOTIDE SEQUENCE</scope>
</reference>
<reference evidence="10" key="1">
    <citation type="submission" date="2022-01" db="EMBL/GenBank/DDBJ databases">
        <authorList>
            <person name="King R."/>
        </authorList>
    </citation>
    <scope>NUCLEOTIDE SEQUENCE</scope>
</reference>
<evidence type="ECO:0000256" key="9">
    <source>
        <dbReference type="SAM" id="Phobius"/>
    </source>
</evidence>
<gene>
    <name evidence="10" type="ORF">CHIRRI_LOCUS13189</name>
</gene>
<evidence type="ECO:0000256" key="6">
    <source>
        <dbReference type="ARBA" id="ARBA00023136"/>
    </source>
</evidence>
<evidence type="ECO:0000256" key="3">
    <source>
        <dbReference type="ARBA" id="ARBA00022692"/>
    </source>
</evidence>
<organism evidence="10 11">
    <name type="scientific">Chironomus riparius</name>
    <dbReference type="NCBI Taxonomy" id="315576"/>
    <lineage>
        <taxon>Eukaryota</taxon>
        <taxon>Metazoa</taxon>
        <taxon>Ecdysozoa</taxon>
        <taxon>Arthropoda</taxon>
        <taxon>Hexapoda</taxon>
        <taxon>Insecta</taxon>
        <taxon>Pterygota</taxon>
        <taxon>Neoptera</taxon>
        <taxon>Endopterygota</taxon>
        <taxon>Diptera</taxon>
        <taxon>Nematocera</taxon>
        <taxon>Chironomoidea</taxon>
        <taxon>Chironomidae</taxon>
        <taxon>Chironominae</taxon>
        <taxon>Chironomus</taxon>
    </lineage>
</organism>
<dbReference type="GO" id="GO:0004984">
    <property type="term" value="F:olfactory receptor activity"/>
    <property type="evidence" value="ECO:0007669"/>
    <property type="project" value="InterPro"/>
</dbReference>
<protein>
    <recommendedName>
        <fullName evidence="12">Odorant receptor</fullName>
    </recommendedName>
</protein>
<feature type="transmembrane region" description="Helical" evidence="9">
    <location>
        <begin position="68"/>
        <end position="94"/>
    </location>
</feature>
<evidence type="ECO:0000256" key="1">
    <source>
        <dbReference type="ARBA" id="ARBA00004141"/>
    </source>
</evidence>
<accession>A0A9N9S6S2</accession>
<keyword evidence="6 9" id="KW-0472">Membrane</keyword>
<dbReference type="Pfam" id="PF02949">
    <property type="entry name" value="7tm_6"/>
    <property type="match status" value="1"/>
</dbReference>
<dbReference type="EMBL" id="OU895880">
    <property type="protein sequence ID" value="CAG9810375.1"/>
    <property type="molecule type" value="Genomic_DNA"/>
</dbReference>
<evidence type="ECO:0000313" key="11">
    <source>
        <dbReference type="Proteomes" id="UP001153620"/>
    </source>
</evidence>
<evidence type="ECO:0008006" key="12">
    <source>
        <dbReference type="Google" id="ProtNLM"/>
    </source>
</evidence>
<comment type="subcellular location">
    <subcellularLocation>
        <location evidence="1">Membrane</location>
        <topology evidence="1">Multi-pass membrane protein</topology>
    </subcellularLocation>
</comment>
<feature type="transmembrane region" description="Helical" evidence="9">
    <location>
        <begin position="114"/>
        <end position="136"/>
    </location>
</feature>
<feature type="transmembrane region" description="Helical" evidence="9">
    <location>
        <begin position="186"/>
        <end position="207"/>
    </location>
</feature>
<evidence type="ECO:0000313" key="10">
    <source>
        <dbReference type="EMBL" id="CAG9810375.1"/>
    </source>
</evidence>
<dbReference type="InterPro" id="IPR004117">
    <property type="entry name" value="7tm6_olfct_rcpt"/>
</dbReference>
<dbReference type="GO" id="GO:0005549">
    <property type="term" value="F:odorant binding"/>
    <property type="evidence" value="ECO:0007669"/>
    <property type="project" value="InterPro"/>
</dbReference>
<evidence type="ECO:0000256" key="2">
    <source>
        <dbReference type="ARBA" id="ARBA00022606"/>
    </source>
</evidence>
<evidence type="ECO:0000256" key="8">
    <source>
        <dbReference type="ARBA" id="ARBA00023224"/>
    </source>
</evidence>
<evidence type="ECO:0000256" key="7">
    <source>
        <dbReference type="ARBA" id="ARBA00023170"/>
    </source>
</evidence>
<dbReference type="GO" id="GO:0005886">
    <property type="term" value="C:plasma membrane"/>
    <property type="evidence" value="ECO:0007669"/>
    <property type="project" value="TreeGrafter"/>
</dbReference>
<keyword evidence="3 9" id="KW-0812">Transmembrane</keyword>
<dbReference type="Proteomes" id="UP001153620">
    <property type="component" value="Chromosome 4"/>
</dbReference>
<dbReference type="PANTHER" id="PTHR21137">
    <property type="entry name" value="ODORANT RECEPTOR"/>
    <property type="match status" value="1"/>
</dbReference>
<keyword evidence="11" id="KW-1185">Reference proteome</keyword>
<dbReference type="AlphaFoldDB" id="A0A9N9S6S2"/>
<keyword evidence="8" id="KW-0807">Transducer</keyword>
<sequence length="298" mass="34201">MIKVYESVTASVTNTLALTKYLFLIVYSKEIFNFINEVQDINKNCTSKDHVEVINKANRLDRIVFKCMFVSCLIGTTGYVLGPVIKMIITVVVFKGPWNYEMIVNFYKPSNFGSYLLNYLIQILDCILGGFVNVAVDTIFFGLSINICAHLKILSLITDDCKLLIFVNYHQSVLEMASKLKKLYKVIIFLQYMLLSILLCVLAFPIVYNDDILKTIPHIFHAVAGIVEMLIYSYCGQTIMDRAADICKNCYESDMMMVMLRTKYEVRIESMFYHASLPTFTLMVSRTMSLMTLMKSFL</sequence>
<dbReference type="OrthoDB" id="7788383at2759"/>
<dbReference type="GO" id="GO:0007165">
    <property type="term" value="P:signal transduction"/>
    <property type="evidence" value="ECO:0007669"/>
    <property type="project" value="UniProtKB-KW"/>
</dbReference>
<keyword evidence="2" id="KW-0716">Sensory transduction</keyword>
<evidence type="ECO:0000256" key="4">
    <source>
        <dbReference type="ARBA" id="ARBA00022725"/>
    </source>
</evidence>
<dbReference type="PANTHER" id="PTHR21137:SF43">
    <property type="entry name" value="ODORANT RECEPTOR 47A-RELATED"/>
    <property type="match status" value="1"/>
</dbReference>
<feature type="transmembrane region" description="Helical" evidence="9">
    <location>
        <begin position="219"/>
        <end position="235"/>
    </location>
</feature>